<dbReference type="SUPFAM" id="SSF103481">
    <property type="entry name" value="Multidrug resistance efflux transporter EmrE"/>
    <property type="match status" value="2"/>
</dbReference>
<evidence type="ECO:0000259" key="7">
    <source>
        <dbReference type="Pfam" id="PF00892"/>
    </source>
</evidence>
<name>A0A399RAM1_9PROT</name>
<evidence type="ECO:0000256" key="6">
    <source>
        <dbReference type="SAM" id="SignalP"/>
    </source>
</evidence>
<keyword evidence="3 5" id="KW-1133">Transmembrane helix</keyword>
<evidence type="ECO:0000256" key="2">
    <source>
        <dbReference type="ARBA" id="ARBA00022692"/>
    </source>
</evidence>
<evidence type="ECO:0000313" key="8">
    <source>
        <dbReference type="EMBL" id="RIJ26772.1"/>
    </source>
</evidence>
<reference evidence="8 9" key="1">
    <citation type="submission" date="2018-08" db="EMBL/GenBank/DDBJ databases">
        <title>Henriciella mobilis sp. nov., isolated from seawater.</title>
        <authorList>
            <person name="Cheng H."/>
            <person name="Wu Y.-H."/>
            <person name="Xu X.-W."/>
            <person name="Guo L.-L."/>
        </authorList>
    </citation>
    <scope>NUCLEOTIDE SEQUENCE [LARGE SCALE GENOMIC DNA]</scope>
    <source>
        <strain evidence="8 9">JN25</strain>
    </source>
</reference>
<feature type="transmembrane region" description="Helical" evidence="5">
    <location>
        <begin position="66"/>
        <end position="86"/>
    </location>
</feature>
<sequence>MPTTLRLFLVTALAMTAFAANSVLARLAMATGEAGPWTFTLIRIVSGAVVLGLIASPVRAIRSGSWASGAALFVYAAAFSIAYLTLATGTGALILFALVQITMIGWALVSGERLSAARWAGFMLAITGLVWLLLPGLEAPPLEGAALMAAAGVAWGIYSLRGRGQGQPTAQTAGNFLRAGVIVLALSLPAFMLAGEATPSWAGIGYALASGAITSGLGYAIWYAALRELTASLAGIAQLSVPAIAAAGGMVFLAEPLTIRFAIATALILGGVGIASLSRRKAA</sequence>
<dbReference type="InterPro" id="IPR000620">
    <property type="entry name" value="EamA_dom"/>
</dbReference>
<dbReference type="Pfam" id="PF00892">
    <property type="entry name" value="EamA"/>
    <property type="match status" value="1"/>
</dbReference>
<dbReference type="InterPro" id="IPR050638">
    <property type="entry name" value="AA-Vitamin_Transporters"/>
</dbReference>
<feature type="transmembrane region" description="Helical" evidence="5">
    <location>
        <begin position="233"/>
        <end position="253"/>
    </location>
</feature>
<feature type="chain" id="PRO_5017456633" evidence="6">
    <location>
        <begin position="20"/>
        <end position="283"/>
    </location>
</feature>
<evidence type="ECO:0000313" key="9">
    <source>
        <dbReference type="Proteomes" id="UP000266385"/>
    </source>
</evidence>
<evidence type="ECO:0000256" key="1">
    <source>
        <dbReference type="ARBA" id="ARBA00004141"/>
    </source>
</evidence>
<keyword evidence="9" id="KW-1185">Reference proteome</keyword>
<comment type="caution">
    <text evidence="8">The sequence shown here is derived from an EMBL/GenBank/DDBJ whole genome shotgun (WGS) entry which is preliminary data.</text>
</comment>
<feature type="transmembrane region" description="Helical" evidence="5">
    <location>
        <begin position="92"/>
        <end position="109"/>
    </location>
</feature>
<feature type="transmembrane region" description="Helical" evidence="5">
    <location>
        <begin position="116"/>
        <end position="134"/>
    </location>
</feature>
<feature type="transmembrane region" description="Helical" evidence="5">
    <location>
        <begin position="259"/>
        <end position="277"/>
    </location>
</feature>
<dbReference type="InterPro" id="IPR037185">
    <property type="entry name" value="EmrE-like"/>
</dbReference>
<feature type="transmembrane region" description="Helical" evidence="5">
    <location>
        <begin position="146"/>
        <end position="164"/>
    </location>
</feature>
<dbReference type="GO" id="GO:0016020">
    <property type="term" value="C:membrane"/>
    <property type="evidence" value="ECO:0007669"/>
    <property type="project" value="UniProtKB-SubCell"/>
</dbReference>
<dbReference type="OrthoDB" id="321830at2"/>
<dbReference type="PANTHER" id="PTHR32322">
    <property type="entry name" value="INNER MEMBRANE TRANSPORTER"/>
    <property type="match status" value="1"/>
</dbReference>
<accession>A0A399RAM1</accession>
<feature type="domain" description="EamA" evidence="7">
    <location>
        <begin position="144"/>
        <end position="275"/>
    </location>
</feature>
<gene>
    <name evidence="8" type="ORF">D1223_17675</name>
</gene>
<organism evidence="8 9">
    <name type="scientific">Henriciella mobilis</name>
    <dbReference type="NCBI Taxonomy" id="2305467"/>
    <lineage>
        <taxon>Bacteria</taxon>
        <taxon>Pseudomonadati</taxon>
        <taxon>Pseudomonadota</taxon>
        <taxon>Alphaproteobacteria</taxon>
        <taxon>Hyphomonadales</taxon>
        <taxon>Hyphomonadaceae</taxon>
        <taxon>Henriciella</taxon>
    </lineage>
</organism>
<dbReference type="PANTHER" id="PTHR32322:SF9">
    <property type="entry name" value="AMINO-ACID METABOLITE EFFLUX PUMP-RELATED"/>
    <property type="match status" value="1"/>
</dbReference>
<keyword evidence="4 5" id="KW-0472">Membrane</keyword>
<feature type="signal peptide" evidence="6">
    <location>
        <begin position="1"/>
        <end position="19"/>
    </location>
</feature>
<dbReference type="AlphaFoldDB" id="A0A399RAM1"/>
<dbReference type="EMBL" id="QWFX01000016">
    <property type="protein sequence ID" value="RIJ26772.1"/>
    <property type="molecule type" value="Genomic_DNA"/>
</dbReference>
<feature type="transmembrane region" description="Helical" evidence="5">
    <location>
        <begin position="201"/>
        <end position="226"/>
    </location>
</feature>
<protein>
    <submittedName>
        <fullName evidence="8">DMT family transporter</fullName>
    </submittedName>
</protein>
<keyword evidence="6" id="KW-0732">Signal</keyword>
<proteinExistence type="predicted"/>
<evidence type="ECO:0000256" key="4">
    <source>
        <dbReference type="ARBA" id="ARBA00023136"/>
    </source>
</evidence>
<evidence type="ECO:0000256" key="5">
    <source>
        <dbReference type="SAM" id="Phobius"/>
    </source>
</evidence>
<feature type="transmembrane region" description="Helical" evidence="5">
    <location>
        <begin position="176"/>
        <end position="195"/>
    </location>
</feature>
<dbReference type="RefSeq" id="WP_119377665.1">
    <property type="nucleotide sequence ID" value="NZ_QWFX01000016.1"/>
</dbReference>
<evidence type="ECO:0000256" key="3">
    <source>
        <dbReference type="ARBA" id="ARBA00022989"/>
    </source>
</evidence>
<dbReference type="Proteomes" id="UP000266385">
    <property type="component" value="Unassembled WGS sequence"/>
</dbReference>
<keyword evidence="2 5" id="KW-0812">Transmembrane</keyword>
<feature type="transmembrane region" description="Helical" evidence="5">
    <location>
        <begin position="35"/>
        <end position="54"/>
    </location>
</feature>
<comment type="subcellular location">
    <subcellularLocation>
        <location evidence="1">Membrane</location>
        <topology evidence="1">Multi-pass membrane protein</topology>
    </subcellularLocation>
</comment>